<feature type="non-terminal residue" evidence="1">
    <location>
        <position position="1"/>
    </location>
</feature>
<evidence type="ECO:0000313" key="2">
    <source>
        <dbReference type="Proteomes" id="UP001150581"/>
    </source>
</evidence>
<reference evidence="1" key="1">
    <citation type="submission" date="2022-07" db="EMBL/GenBank/DDBJ databases">
        <title>Phylogenomic reconstructions and comparative analyses of Kickxellomycotina fungi.</title>
        <authorList>
            <person name="Reynolds N.K."/>
            <person name="Stajich J.E."/>
            <person name="Barry K."/>
            <person name="Grigoriev I.V."/>
            <person name="Crous P."/>
            <person name="Smith M.E."/>
        </authorList>
    </citation>
    <scope>NUCLEOTIDE SEQUENCE</scope>
    <source>
        <strain evidence="1">Benny 63K</strain>
    </source>
</reference>
<evidence type="ECO:0000313" key="1">
    <source>
        <dbReference type="EMBL" id="KAJ1898450.1"/>
    </source>
</evidence>
<dbReference type="Proteomes" id="UP001150581">
    <property type="component" value="Unassembled WGS sequence"/>
</dbReference>
<accession>A0ACC1IPN4</accession>
<dbReference type="EMBL" id="JANBPG010000237">
    <property type="protein sequence ID" value="KAJ1898450.1"/>
    <property type="molecule type" value="Genomic_DNA"/>
</dbReference>
<gene>
    <name evidence="1" type="ORF">LPJ66_002731</name>
</gene>
<sequence length="279" mass="31221">RAQIHQWDTGMQDLDPSLQAAMFNSDTSGVSLLEKVQVEFQLVYDAEFLSIDVPATWNPKRWPRVKPGDQDKITKKLNNRIAVVIFSNDTVGRALQAFSDNFAIDVMATDPVLKHNSMRIFLTSKLSSLGNLPVFYVKVFPRSVFNRMMEKDHMARQRQDMELEQAERDLELVHRLRQNAGEASESVDTTDNADYGLAESASAPVGIRIKIRDSQGKDVLLMVAPTTTVQSIIDNYCKIAGLPAGAQVSLEFDDEKLNPKATVGETDIEDDDMLSASWK</sequence>
<protein>
    <submittedName>
        <fullName evidence="1">Uncharacterized protein</fullName>
    </submittedName>
</protein>
<keyword evidence="2" id="KW-1185">Reference proteome</keyword>
<proteinExistence type="predicted"/>
<name>A0ACC1IPN4_9FUNG</name>
<organism evidence="1 2">
    <name type="scientific">Kickxella alabastrina</name>
    <dbReference type="NCBI Taxonomy" id="61397"/>
    <lineage>
        <taxon>Eukaryota</taxon>
        <taxon>Fungi</taxon>
        <taxon>Fungi incertae sedis</taxon>
        <taxon>Zoopagomycota</taxon>
        <taxon>Kickxellomycotina</taxon>
        <taxon>Kickxellomycetes</taxon>
        <taxon>Kickxellales</taxon>
        <taxon>Kickxellaceae</taxon>
        <taxon>Kickxella</taxon>
    </lineage>
</organism>
<comment type="caution">
    <text evidence="1">The sequence shown here is derived from an EMBL/GenBank/DDBJ whole genome shotgun (WGS) entry which is preliminary data.</text>
</comment>